<sequence>VTLSKLPEALPAEPANSRDPGITDLRRKVNLAAGFGSALPLAAGALGVGLVTRSRRRGLNFFSSTWTPLLLATNGIRVNAVGQQNLTVQRPAVFVYNHRNQVDPFVAGALVRDNWIAIAKKELTRDPIFGTILKLNDAVFLDRDDTTAAVESLQQVEERMNRGLSILIAPEGTAHETTTVGPFKKGAFRIAMATGVPIVPIVIRNADIISPRKKLKVTPGTVDVAVLPPIPVDGWTRENLADHIAEVRQLYLDTLAEWPTEIPAG</sequence>
<dbReference type="AlphaFoldDB" id="A0A2U3PEI2"/>
<evidence type="ECO:0000256" key="4">
    <source>
        <dbReference type="RuleBase" id="RU361267"/>
    </source>
</evidence>
<gene>
    <name evidence="8" type="ORF">MNAB215_4303</name>
</gene>
<evidence type="ECO:0000256" key="1">
    <source>
        <dbReference type="ARBA" id="ARBA00008655"/>
    </source>
</evidence>
<comment type="domain">
    <text evidence="4">The HXXXXD motif is essential for acyltransferase activity and may constitute the binding site for the phosphate moiety of the glycerol-3-phosphate.</text>
</comment>
<reference evidence="8 9" key="1">
    <citation type="submission" date="2017-01" db="EMBL/GenBank/DDBJ databases">
        <authorList>
            <consortium name="Urmite Genomes"/>
        </authorList>
    </citation>
    <scope>NUCLEOTIDE SEQUENCE [LARGE SCALE GENOMIC DNA]</scope>
    <source>
        <strain evidence="8 9">AB215</strain>
    </source>
</reference>
<dbReference type="NCBIfam" id="TIGR00530">
    <property type="entry name" value="AGP_acyltrn"/>
    <property type="match status" value="1"/>
</dbReference>
<feature type="transmembrane region" description="Helical" evidence="6">
    <location>
        <begin position="31"/>
        <end position="51"/>
    </location>
</feature>
<dbReference type="SMART" id="SM00563">
    <property type="entry name" value="PlsC"/>
    <property type="match status" value="1"/>
</dbReference>
<dbReference type="GO" id="GO:0016020">
    <property type="term" value="C:membrane"/>
    <property type="evidence" value="ECO:0007669"/>
    <property type="project" value="InterPro"/>
</dbReference>
<dbReference type="InterPro" id="IPR004552">
    <property type="entry name" value="AGP_acyltrans"/>
</dbReference>
<evidence type="ECO:0000256" key="3">
    <source>
        <dbReference type="ARBA" id="ARBA00023315"/>
    </source>
</evidence>
<dbReference type="GO" id="GO:0003841">
    <property type="term" value="F:1-acylglycerol-3-phosphate O-acyltransferase activity"/>
    <property type="evidence" value="ECO:0007669"/>
    <property type="project" value="UniProtKB-UniRule"/>
</dbReference>
<dbReference type="Proteomes" id="UP000240424">
    <property type="component" value="Unassembled WGS sequence"/>
</dbReference>
<dbReference type="PANTHER" id="PTHR10434:SF66">
    <property type="entry name" value="PHOSPHOLIPID_GLYCEROL ACYLTRANSFERASE DOMAIN-CONTAINING PROTEIN"/>
    <property type="match status" value="1"/>
</dbReference>
<evidence type="ECO:0000256" key="5">
    <source>
        <dbReference type="SAM" id="MobiDB-lite"/>
    </source>
</evidence>
<dbReference type="EMBL" id="FUEZ01000004">
    <property type="protein sequence ID" value="SPM42085.1"/>
    <property type="molecule type" value="Genomic_DNA"/>
</dbReference>
<proteinExistence type="inferred from homology"/>
<keyword evidence="4" id="KW-0444">Lipid biosynthesis</keyword>
<dbReference type="InterPro" id="IPR002123">
    <property type="entry name" value="Plipid/glycerol_acylTrfase"/>
</dbReference>
<keyword evidence="3 4" id="KW-0012">Acyltransferase</keyword>
<keyword evidence="4" id="KW-0443">Lipid metabolism</keyword>
<feature type="region of interest" description="Disordered" evidence="5">
    <location>
        <begin position="1"/>
        <end position="21"/>
    </location>
</feature>
<keyword evidence="2 4" id="KW-0808">Transferase</keyword>
<keyword evidence="6" id="KW-1133">Transmembrane helix</keyword>
<dbReference type="EC" id="2.3.1.51" evidence="4"/>
<keyword evidence="4" id="KW-1208">Phospholipid metabolism</keyword>
<comment type="catalytic activity">
    <reaction evidence="4">
        <text>a 1-acyl-sn-glycero-3-phosphate + an acyl-CoA = a 1,2-diacyl-sn-glycero-3-phosphate + CoA</text>
        <dbReference type="Rhea" id="RHEA:19709"/>
        <dbReference type="ChEBI" id="CHEBI:57287"/>
        <dbReference type="ChEBI" id="CHEBI:57970"/>
        <dbReference type="ChEBI" id="CHEBI:58342"/>
        <dbReference type="ChEBI" id="CHEBI:58608"/>
        <dbReference type="EC" id="2.3.1.51"/>
    </reaction>
</comment>
<feature type="non-terminal residue" evidence="8">
    <location>
        <position position="1"/>
    </location>
</feature>
<feature type="domain" description="Phospholipid/glycerol acyltransferase" evidence="7">
    <location>
        <begin position="92"/>
        <end position="206"/>
    </location>
</feature>
<dbReference type="Pfam" id="PF01553">
    <property type="entry name" value="Acyltransferase"/>
    <property type="match status" value="1"/>
</dbReference>
<evidence type="ECO:0000256" key="6">
    <source>
        <dbReference type="SAM" id="Phobius"/>
    </source>
</evidence>
<keyword evidence="4" id="KW-0594">Phospholipid biosynthesis</keyword>
<evidence type="ECO:0000313" key="9">
    <source>
        <dbReference type="Proteomes" id="UP000240424"/>
    </source>
</evidence>
<dbReference type="STRING" id="1841861.GCA_900157365_02623"/>
<evidence type="ECO:0000313" key="8">
    <source>
        <dbReference type="EMBL" id="SPM42085.1"/>
    </source>
</evidence>
<dbReference type="CDD" id="cd07989">
    <property type="entry name" value="LPLAT_AGPAT-like"/>
    <property type="match status" value="1"/>
</dbReference>
<dbReference type="SUPFAM" id="SSF69593">
    <property type="entry name" value="Glycerol-3-phosphate (1)-acyltransferase"/>
    <property type="match status" value="1"/>
</dbReference>
<organism evidence="8 9">
    <name type="scientific">Mycobacterium numidiamassiliense</name>
    <dbReference type="NCBI Taxonomy" id="1841861"/>
    <lineage>
        <taxon>Bacteria</taxon>
        <taxon>Bacillati</taxon>
        <taxon>Actinomycetota</taxon>
        <taxon>Actinomycetes</taxon>
        <taxon>Mycobacteriales</taxon>
        <taxon>Mycobacteriaceae</taxon>
        <taxon>Mycobacterium</taxon>
    </lineage>
</organism>
<keyword evidence="6" id="KW-0812">Transmembrane</keyword>
<evidence type="ECO:0000256" key="2">
    <source>
        <dbReference type="ARBA" id="ARBA00022679"/>
    </source>
</evidence>
<accession>A0A2U3PEI2</accession>
<name>A0A2U3PEI2_9MYCO</name>
<keyword evidence="9" id="KW-1185">Reference proteome</keyword>
<dbReference type="GO" id="GO:0006654">
    <property type="term" value="P:phosphatidic acid biosynthetic process"/>
    <property type="evidence" value="ECO:0007669"/>
    <property type="project" value="TreeGrafter"/>
</dbReference>
<keyword evidence="6" id="KW-0472">Membrane</keyword>
<comment type="similarity">
    <text evidence="1 4">Belongs to the 1-acyl-sn-glycerol-3-phosphate acyltransferase family.</text>
</comment>
<dbReference type="PANTHER" id="PTHR10434">
    <property type="entry name" value="1-ACYL-SN-GLYCEROL-3-PHOSPHATE ACYLTRANSFERASE"/>
    <property type="match status" value="1"/>
</dbReference>
<protein>
    <recommendedName>
        <fullName evidence="4">1-acyl-sn-glycerol-3-phosphate acyltransferase</fullName>
        <ecNumber evidence="4">2.3.1.51</ecNumber>
    </recommendedName>
</protein>
<evidence type="ECO:0000259" key="7">
    <source>
        <dbReference type="SMART" id="SM00563"/>
    </source>
</evidence>